<keyword evidence="2" id="KW-1133">Transmembrane helix</keyword>
<sequence length="490" mass="54502">MEVGETLMDSVPKQPQPPQSMVPTPQEVGVSSVVSEPANSSPQMAAVSSDGVPPSRFKNLLSRFSSRTLIGVLVALVVISLGVWAAKTFWLDRASTPTKIKEIVWWSTQFDEADLAQVLKDYEAKSGTHVRYIKQAKEDYQDRLVAALARGEGPDVFEIHNTWAMVLEKYLDILPPEVLDKTTYAGTFYPVAVRDLSRGESFVGIPLEIDGLGLFYNESELLSLEVVPPDEWNKFRQLAFDLTSRDLNKRVTRAGVALGETNNVDQWQDVLGLMLTQNRADLSYPQGEEAVNAFSFFLSFSQSGGSWDETLPTSTQAFAEGRTLFYFGPAWRAREIKEMNPDLTFKVVPVPQLATTTVDPTPITWASYRVQAVSSTSKAKVLSWEFLKYLSSREVLNTLATGRFAPSRVDLAELFSQDGVYGAYVRQAPYSYSWYLTSYTNDGAKGINTQVSSKYALSLVDYEDKSQKQVVFDALGASLAEILAKYPSRK</sequence>
<dbReference type="Pfam" id="PF13416">
    <property type="entry name" value="SBP_bac_8"/>
    <property type="match status" value="1"/>
</dbReference>
<evidence type="ECO:0000313" key="3">
    <source>
        <dbReference type="EMBL" id="OGY10515.1"/>
    </source>
</evidence>
<feature type="region of interest" description="Disordered" evidence="1">
    <location>
        <begin position="1"/>
        <end position="50"/>
    </location>
</feature>
<name>A0A1G1V547_9BACT</name>
<evidence type="ECO:0008006" key="5">
    <source>
        <dbReference type="Google" id="ProtNLM"/>
    </source>
</evidence>
<dbReference type="AlphaFoldDB" id="A0A1G1V547"/>
<keyword evidence="2" id="KW-0812">Transmembrane</keyword>
<evidence type="ECO:0000256" key="1">
    <source>
        <dbReference type="SAM" id="MobiDB-lite"/>
    </source>
</evidence>
<dbReference type="InterPro" id="IPR006059">
    <property type="entry name" value="SBP"/>
</dbReference>
<keyword evidence="2" id="KW-0472">Membrane</keyword>
<gene>
    <name evidence="3" type="ORF">A3D26_00245</name>
</gene>
<dbReference type="STRING" id="1797516.A3D26_00245"/>
<dbReference type="InterPro" id="IPR050490">
    <property type="entry name" value="Bact_solute-bd_prot1"/>
</dbReference>
<accession>A0A1G1V547</accession>
<proteinExistence type="predicted"/>
<reference evidence="3 4" key="1">
    <citation type="journal article" date="2016" name="Nat. Commun.">
        <title>Thousands of microbial genomes shed light on interconnected biogeochemical processes in an aquifer system.</title>
        <authorList>
            <person name="Anantharaman K."/>
            <person name="Brown C.T."/>
            <person name="Hug L.A."/>
            <person name="Sharon I."/>
            <person name="Castelle C.J."/>
            <person name="Probst A.J."/>
            <person name="Thomas B.C."/>
            <person name="Singh A."/>
            <person name="Wilkins M.J."/>
            <person name="Karaoz U."/>
            <person name="Brodie E.L."/>
            <person name="Williams K.H."/>
            <person name="Hubbard S.S."/>
            <person name="Banfield J.F."/>
        </authorList>
    </citation>
    <scope>NUCLEOTIDE SEQUENCE [LARGE SCALE GENOMIC DNA]</scope>
</reference>
<dbReference type="PANTHER" id="PTHR43649">
    <property type="entry name" value="ARABINOSE-BINDING PROTEIN-RELATED"/>
    <property type="match status" value="1"/>
</dbReference>
<dbReference type="PANTHER" id="PTHR43649:SF12">
    <property type="entry name" value="DIACETYLCHITOBIOSE BINDING PROTEIN DASA"/>
    <property type="match status" value="1"/>
</dbReference>
<comment type="caution">
    <text evidence="3">The sequence shown here is derived from an EMBL/GenBank/DDBJ whole genome shotgun (WGS) entry which is preliminary data.</text>
</comment>
<dbReference type="Gene3D" id="3.40.190.10">
    <property type="entry name" value="Periplasmic binding protein-like II"/>
    <property type="match status" value="1"/>
</dbReference>
<protein>
    <recommendedName>
        <fullName evidence="5">Extracellular solute-binding protein</fullName>
    </recommendedName>
</protein>
<dbReference type="SUPFAM" id="SSF53850">
    <property type="entry name" value="Periplasmic binding protein-like II"/>
    <property type="match status" value="1"/>
</dbReference>
<feature type="compositionally biased region" description="Polar residues" evidence="1">
    <location>
        <begin position="32"/>
        <end position="43"/>
    </location>
</feature>
<evidence type="ECO:0000313" key="4">
    <source>
        <dbReference type="Proteomes" id="UP000178319"/>
    </source>
</evidence>
<feature type="transmembrane region" description="Helical" evidence="2">
    <location>
        <begin position="68"/>
        <end position="90"/>
    </location>
</feature>
<dbReference type="EMBL" id="MHBZ01000033">
    <property type="protein sequence ID" value="OGY10515.1"/>
    <property type="molecule type" value="Genomic_DNA"/>
</dbReference>
<organism evidence="3 4">
    <name type="scientific">Candidatus Blackburnbacteria bacterium RIFCSPHIGHO2_02_FULL_44_20</name>
    <dbReference type="NCBI Taxonomy" id="1797516"/>
    <lineage>
        <taxon>Bacteria</taxon>
        <taxon>Candidatus Blackburniibacteriota</taxon>
    </lineage>
</organism>
<evidence type="ECO:0000256" key="2">
    <source>
        <dbReference type="SAM" id="Phobius"/>
    </source>
</evidence>
<dbReference type="Proteomes" id="UP000178319">
    <property type="component" value="Unassembled WGS sequence"/>
</dbReference>